<sequence>MIPSNFRKLTPVQRRDALKALYLIDDDELQLLANQTDLTELSDILVESSIGTFPIPLGIATGFLVDRCLKFIPMATEEPSVIAAASYAAHLIKAGEGFTTWADSPVMTTQIFLKEAKHLSLQTCKEKIGSHVNAIIPRMVQRGGGFRGVSTERKEDTLLVSIDVDVCDAMGANVMNTVAEGMKDYLSNLFEGRVLMSILTNASSKRKAGASFKVPVKLFRKGGLSGLEACQRIVEANQTAQLFPERAVTHNKGVMNGISALALATGNDTRAIESAAHFYAQKTGQYLPLTTYEISDNSLKGNIELPLALGTVGGTTSFWPASRFALKLLSCPDAQSLNKLAAALGLAQNLAALFALVSDGIQGGHMKLHAAKAAYAAGARGESIRQIGETLWNERKLDIEEAKKVLEKTTS</sequence>
<dbReference type="EMBL" id="CP001928">
    <property type="protein sequence ID" value="ADI38474.1"/>
    <property type="molecule type" value="Genomic_DNA"/>
</dbReference>
<dbReference type="AlphaFoldDB" id="D6YWG3"/>
<comment type="catalytic activity">
    <reaction evidence="3">
        <text>(R)-mevalonate + 2 NAD(+) + CoA = (3S)-3-hydroxy-3-methylglutaryl-CoA + 2 NADH + 2 H(+)</text>
        <dbReference type="Rhea" id="RHEA:14833"/>
        <dbReference type="ChEBI" id="CHEBI:15378"/>
        <dbReference type="ChEBI" id="CHEBI:36464"/>
        <dbReference type="ChEBI" id="CHEBI:43074"/>
        <dbReference type="ChEBI" id="CHEBI:57287"/>
        <dbReference type="ChEBI" id="CHEBI:57540"/>
        <dbReference type="ChEBI" id="CHEBI:57945"/>
        <dbReference type="EC" id="1.1.1.88"/>
    </reaction>
</comment>
<dbReference type="InterPro" id="IPR004553">
    <property type="entry name" value="HMG_CoA_Rdtase_bac-typ"/>
</dbReference>
<organism evidence="4 5">
    <name type="scientific">Waddlia chondrophila (strain ATCC VR-1470 / WSU 86-1044)</name>
    <dbReference type="NCBI Taxonomy" id="716544"/>
    <lineage>
        <taxon>Bacteria</taxon>
        <taxon>Pseudomonadati</taxon>
        <taxon>Chlamydiota</taxon>
        <taxon>Chlamydiia</taxon>
        <taxon>Parachlamydiales</taxon>
        <taxon>Waddliaceae</taxon>
        <taxon>Waddlia</taxon>
    </lineage>
</organism>
<evidence type="ECO:0000256" key="2">
    <source>
        <dbReference type="ARBA" id="ARBA00023002"/>
    </source>
</evidence>
<keyword evidence="2 3" id="KW-0560">Oxidoreductase</keyword>
<dbReference type="PANTHER" id="PTHR10572:SF24">
    <property type="entry name" value="3-HYDROXY-3-METHYLGLUTARYL-COENZYME A REDUCTASE"/>
    <property type="match status" value="1"/>
</dbReference>
<evidence type="ECO:0000256" key="3">
    <source>
        <dbReference type="RuleBase" id="RU361219"/>
    </source>
</evidence>
<evidence type="ECO:0000313" key="5">
    <source>
        <dbReference type="Proteomes" id="UP000001505"/>
    </source>
</evidence>
<dbReference type="InterPro" id="IPR009023">
    <property type="entry name" value="HMG_CoA_Rdtase_NAD(P)-bd_sf"/>
</dbReference>
<dbReference type="Proteomes" id="UP000001505">
    <property type="component" value="Chromosome"/>
</dbReference>
<evidence type="ECO:0000256" key="1">
    <source>
        <dbReference type="ARBA" id="ARBA00007661"/>
    </source>
</evidence>
<dbReference type="Gene3D" id="1.10.8.660">
    <property type="match status" value="1"/>
</dbReference>
<dbReference type="NCBIfam" id="TIGR00532">
    <property type="entry name" value="HMG_CoA_R_NAD"/>
    <property type="match status" value="1"/>
</dbReference>
<dbReference type="EC" id="1.1.1.88" evidence="3"/>
<dbReference type="PANTHER" id="PTHR10572">
    <property type="entry name" value="3-HYDROXY-3-METHYLGLUTARYL-COENZYME A REDUCTASE"/>
    <property type="match status" value="1"/>
</dbReference>
<dbReference type="KEGG" id="wch:wcw_1117"/>
<dbReference type="GO" id="GO:0140643">
    <property type="term" value="F:hydroxymethylglutaryl-CoA reductase (NADH) activity"/>
    <property type="evidence" value="ECO:0007669"/>
    <property type="project" value="UniProtKB-EC"/>
</dbReference>
<dbReference type="STRING" id="716544.wcw_1117"/>
<dbReference type="UniPathway" id="UPA00257">
    <property type="reaction ID" value="UER00367"/>
</dbReference>
<keyword evidence="3" id="KW-0520">NAD</keyword>
<accession>D6YWG3</accession>
<dbReference type="Pfam" id="PF00368">
    <property type="entry name" value="HMG-CoA_red"/>
    <property type="match status" value="1"/>
</dbReference>
<keyword evidence="5" id="KW-1185">Reference proteome</keyword>
<dbReference type="InterPro" id="IPR002202">
    <property type="entry name" value="HMG_CoA_Rdtase"/>
</dbReference>
<dbReference type="GO" id="GO:0015936">
    <property type="term" value="P:coenzyme A metabolic process"/>
    <property type="evidence" value="ECO:0007669"/>
    <property type="project" value="InterPro"/>
</dbReference>
<dbReference type="PRINTS" id="PR00071">
    <property type="entry name" value="HMGCOARDTASE"/>
</dbReference>
<dbReference type="InterPro" id="IPR009029">
    <property type="entry name" value="HMG_CoA_Rdtase_sub-bd_dom_sf"/>
</dbReference>
<dbReference type="Gene3D" id="3.90.770.10">
    <property type="entry name" value="3-hydroxy-3-methylglutaryl-coenzyme A Reductase, Chain A, domain 2"/>
    <property type="match status" value="2"/>
</dbReference>
<dbReference type="SUPFAM" id="SSF56542">
    <property type="entry name" value="Substrate-binding domain of HMG-CoA reductase"/>
    <property type="match status" value="1"/>
</dbReference>
<comment type="similarity">
    <text evidence="1 3">Belongs to the HMG-CoA reductase family.</text>
</comment>
<reference evidence="4 5" key="1">
    <citation type="journal article" date="2010" name="PLoS ONE">
        <title>The Waddlia genome: a window into chlamydial biology.</title>
        <authorList>
            <person name="Bertelli C."/>
            <person name="Collyn F."/>
            <person name="Croxatto A."/>
            <person name="Ruckert C."/>
            <person name="Polkinghorne A."/>
            <person name="Kebbi-Beghdadi C."/>
            <person name="Goesmann A."/>
            <person name="Vaughan L."/>
            <person name="Greub G."/>
        </authorList>
    </citation>
    <scope>NUCLEOTIDE SEQUENCE [LARGE SCALE GENOMIC DNA]</scope>
    <source>
        <strain evidence="5">ATCC VR-1470 / WSU 86-1044</strain>
    </source>
</reference>
<dbReference type="OrthoDB" id="9764892at2"/>
<dbReference type="eggNOG" id="COG1257">
    <property type="taxonomic scope" value="Bacteria"/>
</dbReference>
<comment type="pathway">
    <text evidence="3">Metabolic intermediate metabolism; (R)-mevalonate degradation; (S)-3-hydroxy-3-methylglutaryl-CoA from (R)-mevalonate: step 1/1.</text>
</comment>
<dbReference type="HOGENOM" id="CLU_033422_0_0_0"/>
<name>D6YWG3_WADCW</name>
<evidence type="ECO:0000313" key="4">
    <source>
        <dbReference type="EMBL" id="ADI38474.1"/>
    </source>
</evidence>
<proteinExistence type="inferred from homology"/>
<dbReference type="GO" id="GO:0004420">
    <property type="term" value="F:hydroxymethylglutaryl-CoA reductase (NADPH) activity"/>
    <property type="evidence" value="ECO:0007669"/>
    <property type="project" value="InterPro"/>
</dbReference>
<dbReference type="RefSeq" id="WP_013182187.1">
    <property type="nucleotide sequence ID" value="NC_014225.1"/>
</dbReference>
<gene>
    <name evidence="4" type="primary">mvaA</name>
    <name evidence="4" type="ordered locus">wcw_1117</name>
</gene>
<dbReference type="PROSITE" id="PS50065">
    <property type="entry name" value="HMG_COA_REDUCTASE_4"/>
    <property type="match status" value="1"/>
</dbReference>
<dbReference type="InterPro" id="IPR023074">
    <property type="entry name" value="HMG_CoA_Rdtase_cat_sf"/>
</dbReference>
<dbReference type="SUPFAM" id="SSF55035">
    <property type="entry name" value="NAD-binding domain of HMG-CoA reductase"/>
    <property type="match status" value="1"/>
</dbReference>
<protein>
    <recommendedName>
        <fullName evidence="3">3-hydroxy-3-methylglutaryl coenzyme A reductase</fullName>
        <shortName evidence="3">HMG-CoA reductase</shortName>
        <ecNumber evidence="3">1.1.1.88</ecNumber>
    </recommendedName>
</protein>